<dbReference type="KEGG" id="copr:Cop2CBH44_10820"/>
<keyword evidence="1" id="KW-0732">Signal</keyword>
<protein>
    <recommendedName>
        <fullName evidence="2">Secretion system C-terminal sorting domain-containing protein</fullName>
    </recommendedName>
</protein>
<dbReference type="SUPFAM" id="SSF101898">
    <property type="entry name" value="NHL repeat"/>
    <property type="match status" value="1"/>
</dbReference>
<proteinExistence type="predicted"/>
<feature type="signal peptide" evidence="1">
    <location>
        <begin position="1"/>
        <end position="20"/>
    </location>
</feature>
<keyword evidence="4" id="KW-1185">Reference proteome</keyword>
<name>A0A7G1HSL2_9BACT</name>
<dbReference type="RefSeq" id="WP_200755694.1">
    <property type="nucleotide sequence ID" value="NZ_AP023322.1"/>
</dbReference>
<evidence type="ECO:0000313" key="4">
    <source>
        <dbReference type="Proteomes" id="UP000594042"/>
    </source>
</evidence>
<dbReference type="NCBIfam" id="TIGR04183">
    <property type="entry name" value="Por_Secre_tail"/>
    <property type="match status" value="1"/>
</dbReference>
<evidence type="ECO:0000313" key="3">
    <source>
        <dbReference type="EMBL" id="BCI62729.1"/>
    </source>
</evidence>
<gene>
    <name evidence="3" type="ORF">Cop2CBH44_10820</name>
</gene>
<dbReference type="Pfam" id="PF18962">
    <property type="entry name" value="Por_Secre_tail"/>
    <property type="match status" value="1"/>
</dbReference>
<reference evidence="4" key="1">
    <citation type="submission" date="2020-07" db="EMBL/GenBank/DDBJ databases">
        <title>Complete genome sequencing of Coprobacter sp. strain 2CBH44.</title>
        <authorList>
            <person name="Sakamoto M."/>
            <person name="Murakami T."/>
            <person name="Mori H."/>
        </authorList>
    </citation>
    <scope>NUCLEOTIDE SEQUENCE [LARGE SCALE GENOMIC DNA]</scope>
    <source>
        <strain evidence="4">2CBH44</strain>
    </source>
</reference>
<sequence length="556" mass="59869">MKKKILLFICLVTVASLSFAQEITQDWSSSLGELRGKDNIAAKDLVHIDANGNTYVYGSFSEYFTIGNTELEPIGNSAYLAKLDNTGKVEWAVALQGNVTPAYMTTDAEGNLYLTGGSDGESVILQSTDGTSKKLTGNDHALWSQDANTLLAKYDTNGILKEGKIFLHDNSGYTNEVLPMGLTLNNGSIYLALNIIGETTIDGSKFSGTTATISESTTAIGVTHILSFDNSTLNLQKEIASITPENAIDDWSISSFAMTSNENNTYIAFIAPAKQKVMAGTSSFNTDFNYEYNEADEWYEYQRGICVFKINAEGNIDIHKSFQSENKVRLWAFGYETIDQILIKEDSWIIAGNYNGKFVFNEEAPATSTYSSAPYFTLLNKNTADSQKSYFWEEGNVLNYAAAGNALILCSTNSTNETSTLKAYDFGTQNVTDLTTTEAGTSINGVASTGAKVAISKATAGAEVATLAVSMNTLSGLSGINSSSVNTIDVKVYPNPVTDVLNFSEVCDVTITNIQGSEIKVASTTTQIAVADLAAGYYVAKIKTSNGIAVIPFIKK</sequence>
<feature type="domain" description="Secretion system C-terminal sorting" evidence="2">
    <location>
        <begin position="492"/>
        <end position="547"/>
    </location>
</feature>
<dbReference type="Proteomes" id="UP000594042">
    <property type="component" value="Chromosome"/>
</dbReference>
<accession>A0A7G1HSL2</accession>
<organism evidence="3 4">
    <name type="scientific">Coprobacter secundus subsp. similis</name>
    <dbReference type="NCBI Taxonomy" id="2751153"/>
    <lineage>
        <taxon>Bacteria</taxon>
        <taxon>Pseudomonadati</taxon>
        <taxon>Bacteroidota</taxon>
        <taxon>Bacteroidia</taxon>
        <taxon>Bacteroidales</taxon>
        <taxon>Barnesiellaceae</taxon>
        <taxon>Coprobacter</taxon>
    </lineage>
</organism>
<feature type="chain" id="PRO_5028874246" description="Secretion system C-terminal sorting domain-containing protein" evidence="1">
    <location>
        <begin position="21"/>
        <end position="556"/>
    </location>
</feature>
<dbReference type="EMBL" id="AP023322">
    <property type="protein sequence ID" value="BCI62729.1"/>
    <property type="molecule type" value="Genomic_DNA"/>
</dbReference>
<evidence type="ECO:0000259" key="2">
    <source>
        <dbReference type="Pfam" id="PF18962"/>
    </source>
</evidence>
<dbReference type="InterPro" id="IPR026444">
    <property type="entry name" value="Secre_tail"/>
</dbReference>
<evidence type="ECO:0000256" key="1">
    <source>
        <dbReference type="SAM" id="SignalP"/>
    </source>
</evidence>
<dbReference type="AlphaFoldDB" id="A0A7G1HSL2"/>